<accession>A0ABY8P386</accession>
<dbReference type="RefSeq" id="WP_280938998.1">
    <property type="nucleotide sequence ID" value="NZ_CP123759.1"/>
</dbReference>
<organism evidence="1 2">
    <name type="scientific">Arsenophonus apicola</name>
    <dbReference type="NCBI Taxonomy" id="2879119"/>
    <lineage>
        <taxon>Bacteria</taxon>
        <taxon>Pseudomonadati</taxon>
        <taxon>Pseudomonadota</taxon>
        <taxon>Gammaproteobacteria</taxon>
        <taxon>Enterobacterales</taxon>
        <taxon>Morganellaceae</taxon>
        <taxon>Arsenophonus</taxon>
    </lineage>
</organism>
<sequence>MMPLLDASIASIDSDSVAALLVEYVRLIFYCVIDCFNAVLIS</sequence>
<evidence type="ECO:0000313" key="2">
    <source>
        <dbReference type="Proteomes" id="UP001231859"/>
    </source>
</evidence>
<name>A0ABY8P386_9GAMM</name>
<keyword evidence="2" id="KW-1185">Reference proteome</keyword>
<evidence type="ECO:0000313" key="1">
    <source>
        <dbReference type="EMBL" id="WGO83965.1"/>
    </source>
</evidence>
<protein>
    <submittedName>
        <fullName evidence="1">Uncharacterized protein</fullName>
    </submittedName>
</protein>
<dbReference type="EMBL" id="CP123759">
    <property type="protein sequence ID" value="WGO83965.1"/>
    <property type="molecule type" value="Genomic_DNA"/>
</dbReference>
<proteinExistence type="predicted"/>
<gene>
    <name evidence="1" type="ORF">QG404_03360</name>
</gene>
<dbReference type="Proteomes" id="UP001231859">
    <property type="component" value="Chromosome"/>
</dbReference>
<reference evidence="1 2" key="1">
    <citation type="submission" date="2023-04" db="EMBL/GenBank/DDBJ databases">
        <title>Genome dynamics across the evolutionary transition to endosymbiosis.</title>
        <authorList>
            <person name="Siozios S."/>
            <person name="Nadal-Jimenez P."/>
            <person name="Azagi T."/>
            <person name="Sprong H."/>
            <person name="Frost C.L."/>
            <person name="Parratt S.R."/>
            <person name="Taylor G."/>
            <person name="Brettell L."/>
            <person name="Lew K.C."/>
            <person name="Croft L."/>
            <person name="King K.C."/>
            <person name="Brockhurst M.A."/>
            <person name="Hypsa V."/>
            <person name="Novakova E."/>
            <person name="Darby A.C."/>
            <person name="Hurst G.D.D."/>
        </authorList>
    </citation>
    <scope>NUCLEOTIDE SEQUENCE [LARGE SCALE GENOMIC DNA]</scope>
    <source>
        <strain evidence="2">aApi_AU</strain>
    </source>
</reference>